<dbReference type="PROSITE" id="PS51257">
    <property type="entry name" value="PROKAR_LIPOPROTEIN"/>
    <property type="match status" value="1"/>
</dbReference>
<reference evidence="8" key="1">
    <citation type="journal article" date="2019" name="Int. J. Syst. Evol. Microbiol.">
        <title>The Global Catalogue of Microorganisms (GCM) 10K type strain sequencing project: providing services to taxonomists for standard genome sequencing and annotation.</title>
        <authorList>
            <consortium name="The Broad Institute Genomics Platform"/>
            <consortium name="The Broad Institute Genome Sequencing Center for Infectious Disease"/>
            <person name="Wu L."/>
            <person name="Ma J."/>
        </authorList>
    </citation>
    <scope>NUCLEOTIDE SEQUENCE [LARGE SCALE GENOMIC DNA]</scope>
    <source>
        <strain evidence="8">CGMCC 4.7645</strain>
    </source>
</reference>
<feature type="compositionally biased region" description="Low complexity" evidence="4">
    <location>
        <begin position="32"/>
        <end position="42"/>
    </location>
</feature>
<sequence>MKKLPDRRGFLTMGALGAAALLGGCTSAGDAPATAPNGNPGARDNLLTRGPVAPDGEFSGIPTAREIRAQGRLVVGANLAKPLMSERNEINGEFEGFDTTLAKLLAKYLVGSPATEVIPCSADTKEPLLETGVVNVVIDTYSITPERAGKVSFAGPYLAAGQAIATLKTRTGITGPADLGRATVAVVSNTTSVDAVRQFIPTAAQLVLPASQDCVLALEQKRADAYVHDLVVLAGAAHLNDHLKVVGKPFTNEWYGIGIRHGDNAFKNAVNAWLRQIEDLGLWAEAWRQSLGTVVEGGVPAPPAVGSVPGS</sequence>
<evidence type="ECO:0000256" key="4">
    <source>
        <dbReference type="SAM" id="MobiDB-lite"/>
    </source>
</evidence>
<name>A0ABW5FLJ7_9PSEU</name>
<dbReference type="SMART" id="SM00062">
    <property type="entry name" value="PBPb"/>
    <property type="match status" value="1"/>
</dbReference>
<comment type="similarity">
    <text evidence="1">Belongs to the bacterial solute-binding protein 3 family.</text>
</comment>
<evidence type="ECO:0000259" key="6">
    <source>
        <dbReference type="SMART" id="SM00062"/>
    </source>
</evidence>
<proteinExistence type="inferred from homology"/>
<evidence type="ECO:0000313" key="7">
    <source>
        <dbReference type="EMBL" id="MFD2415079.1"/>
    </source>
</evidence>
<keyword evidence="2" id="KW-0813">Transport</keyword>
<evidence type="ECO:0000256" key="5">
    <source>
        <dbReference type="SAM" id="SignalP"/>
    </source>
</evidence>
<dbReference type="InterPro" id="IPR001638">
    <property type="entry name" value="Solute-binding_3/MltF_N"/>
</dbReference>
<feature type="region of interest" description="Disordered" evidence="4">
    <location>
        <begin position="32"/>
        <end position="57"/>
    </location>
</feature>
<evidence type="ECO:0000256" key="3">
    <source>
        <dbReference type="ARBA" id="ARBA00022729"/>
    </source>
</evidence>
<dbReference type="PROSITE" id="PS51318">
    <property type="entry name" value="TAT"/>
    <property type="match status" value="1"/>
</dbReference>
<organism evidence="7 8">
    <name type="scientific">Amycolatopsis pigmentata</name>
    <dbReference type="NCBI Taxonomy" id="450801"/>
    <lineage>
        <taxon>Bacteria</taxon>
        <taxon>Bacillati</taxon>
        <taxon>Actinomycetota</taxon>
        <taxon>Actinomycetes</taxon>
        <taxon>Pseudonocardiales</taxon>
        <taxon>Pseudonocardiaceae</taxon>
        <taxon>Amycolatopsis</taxon>
    </lineage>
</organism>
<dbReference type="PANTHER" id="PTHR30085">
    <property type="entry name" value="AMINO ACID ABC TRANSPORTER PERMEASE"/>
    <property type="match status" value="1"/>
</dbReference>
<dbReference type="RefSeq" id="WP_378260560.1">
    <property type="nucleotide sequence ID" value="NZ_JBHUKR010000004.1"/>
</dbReference>
<gene>
    <name evidence="7" type="ORF">ACFSXZ_01935</name>
</gene>
<accession>A0ABW5FLJ7</accession>
<dbReference type="PANTHER" id="PTHR30085:SF6">
    <property type="entry name" value="ABC TRANSPORTER GLUTAMINE-BINDING PROTEIN GLNH"/>
    <property type="match status" value="1"/>
</dbReference>
<evidence type="ECO:0000256" key="1">
    <source>
        <dbReference type="ARBA" id="ARBA00010333"/>
    </source>
</evidence>
<dbReference type="InterPro" id="IPR006311">
    <property type="entry name" value="TAT_signal"/>
</dbReference>
<dbReference type="SUPFAM" id="SSF53850">
    <property type="entry name" value="Periplasmic binding protein-like II"/>
    <property type="match status" value="1"/>
</dbReference>
<keyword evidence="3 5" id="KW-0732">Signal</keyword>
<dbReference type="Gene3D" id="3.40.190.10">
    <property type="entry name" value="Periplasmic binding protein-like II"/>
    <property type="match status" value="2"/>
</dbReference>
<keyword evidence="8" id="KW-1185">Reference proteome</keyword>
<dbReference type="EMBL" id="JBHUKR010000004">
    <property type="protein sequence ID" value="MFD2415079.1"/>
    <property type="molecule type" value="Genomic_DNA"/>
</dbReference>
<evidence type="ECO:0000313" key="8">
    <source>
        <dbReference type="Proteomes" id="UP001597417"/>
    </source>
</evidence>
<feature type="chain" id="PRO_5047344842" evidence="5">
    <location>
        <begin position="31"/>
        <end position="311"/>
    </location>
</feature>
<dbReference type="Pfam" id="PF00497">
    <property type="entry name" value="SBP_bac_3"/>
    <property type="match status" value="1"/>
</dbReference>
<dbReference type="InterPro" id="IPR051455">
    <property type="entry name" value="Bact_solute-bind_prot3"/>
</dbReference>
<dbReference type="Proteomes" id="UP001597417">
    <property type="component" value="Unassembled WGS sequence"/>
</dbReference>
<feature type="domain" description="Solute-binding protein family 3/N-terminal" evidence="6">
    <location>
        <begin position="72"/>
        <end position="291"/>
    </location>
</feature>
<comment type="caution">
    <text evidence="7">The sequence shown here is derived from an EMBL/GenBank/DDBJ whole genome shotgun (WGS) entry which is preliminary data.</text>
</comment>
<feature type="signal peptide" evidence="5">
    <location>
        <begin position="1"/>
        <end position="30"/>
    </location>
</feature>
<evidence type="ECO:0000256" key="2">
    <source>
        <dbReference type="ARBA" id="ARBA00022448"/>
    </source>
</evidence>
<protein>
    <submittedName>
        <fullName evidence="7">Transporter substrate-binding domain-containing protein</fullName>
    </submittedName>
</protein>